<evidence type="ECO:0000313" key="3">
    <source>
        <dbReference type="Proteomes" id="UP001139125"/>
    </source>
</evidence>
<gene>
    <name evidence="2" type="ORF">NM125_15630</name>
</gene>
<evidence type="ECO:0000256" key="1">
    <source>
        <dbReference type="SAM" id="Phobius"/>
    </source>
</evidence>
<reference evidence="2" key="1">
    <citation type="submission" date="2022-06" db="EMBL/GenBank/DDBJ databases">
        <title>Gracilimonas sp. CAU 1638 isolated from sea sediment.</title>
        <authorList>
            <person name="Kim W."/>
        </authorList>
    </citation>
    <scope>NUCLEOTIDE SEQUENCE</scope>
    <source>
        <strain evidence="2">CAU 1638</strain>
    </source>
</reference>
<keyword evidence="1" id="KW-0472">Membrane</keyword>
<feature type="transmembrane region" description="Helical" evidence="1">
    <location>
        <begin position="12"/>
        <end position="31"/>
    </location>
</feature>
<keyword evidence="1" id="KW-0812">Transmembrane</keyword>
<evidence type="ECO:0000313" key="2">
    <source>
        <dbReference type="EMBL" id="MCP9293021.1"/>
    </source>
</evidence>
<proteinExistence type="predicted"/>
<dbReference type="AlphaFoldDB" id="A0A9X2RG30"/>
<comment type="caution">
    <text evidence="2">The sequence shown here is derived from an EMBL/GenBank/DDBJ whole genome shotgun (WGS) entry which is preliminary data.</text>
</comment>
<dbReference type="RefSeq" id="WP_255135920.1">
    <property type="nucleotide sequence ID" value="NZ_JANDBC010000003.1"/>
</dbReference>
<keyword evidence="3" id="KW-1185">Reference proteome</keyword>
<sequence>MEKLNNHIQFKFAANLVIVASILCVLFGNGLHVHALFDHIFDHGDVHAFVHIHSNERDQNHSHAKEFDDKDAHRHPTATVDLTGTLTQKTTNKVSTNTELFSSPAVLSSQRTLQSPILLYLDLPPPDHLYRSSHFSSYSLRGPPLG</sequence>
<dbReference type="EMBL" id="JANDBC010000003">
    <property type="protein sequence ID" value="MCP9293021.1"/>
    <property type="molecule type" value="Genomic_DNA"/>
</dbReference>
<keyword evidence="1" id="KW-1133">Transmembrane helix</keyword>
<accession>A0A9X2RG30</accession>
<name>A0A9X2RG30_9BACT</name>
<protein>
    <submittedName>
        <fullName evidence="2">Uncharacterized protein</fullName>
    </submittedName>
</protein>
<dbReference type="Proteomes" id="UP001139125">
    <property type="component" value="Unassembled WGS sequence"/>
</dbReference>
<organism evidence="2 3">
    <name type="scientific">Gracilimonas sediminicola</name>
    <dbReference type="NCBI Taxonomy" id="2952158"/>
    <lineage>
        <taxon>Bacteria</taxon>
        <taxon>Pseudomonadati</taxon>
        <taxon>Balneolota</taxon>
        <taxon>Balneolia</taxon>
        <taxon>Balneolales</taxon>
        <taxon>Balneolaceae</taxon>
        <taxon>Gracilimonas</taxon>
    </lineage>
</organism>